<dbReference type="UniPathway" id="UPA00276">
    <property type="reaction ID" value="UER00406"/>
</dbReference>
<dbReference type="SUPFAM" id="SSF82114">
    <property type="entry name" value="Riboflavin kinase-like"/>
    <property type="match status" value="1"/>
</dbReference>
<organism evidence="17 18">
    <name type="scientific">Oceanicoccus sagamiensis</name>
    <dbReference type="NCBI Taxonomy" id="716816"/>
    <lineage>
        <taxon>Bacteria</taxon>
        <taxon>Pseudomonadati</taxon>
        <taxon>Pseudomonadota</taxon>
        <taxon>Gammaproteobacteria</taxon>
        <taxon>Cellvibrionales</taxon>
        <taxon>Spongiibacteraceae</taxon>
        <taxon>Oceanicoccus</taxon>
    </lineage>
</organism>
<keyword evidence="5 15" id="KW-0288">FMN</keyword>
<dbReference type="NCBIfam" id="NF004163">
    <property type="entry name" value="PRK05627.1-6"/>
    <property type="match status" value="1"/>
</dbReference>
<dbReference type="STRING" id="716816.BST96_01160"/>
<dbReference type="NCBIfam" id="NF004160">
    <property type="entry name" value="PRK05627.1-3"/>
    <property type="match status" value="1"/>
</dbReference>
<comment type="catalytic activity">
    <reaction evidence="13 15">
        <text>riboflavin + ATP = FMN + ADP + H(+)</text>
        <dbReference type="Rhea" id="RHEA:14357"/>
        <dbReference type="ChEBI" id="CHEBI:15378"/>
        <dbReference type="ChEBI" id="CHEBI:30616"/>
        <dbReference type="ChEBI" id="CHEBI:57986"/>
        <dbReference type="ChEBI" id="CHEBI:58210"/>
        <dbReference type="ChEBI" id="CHEBI:456216"/>
        <dbReference type="EC" id="2.7.1.26"/>
    </reaction>
</comment>
<dbReference type="OrthoDB" id="9803667at2"/>
<keyword evidence="10 15" id="KW-0274">FAD</keyword>
<dbReference type="InterPro" id="IPR002606">
    <property type="entry name" value="Riboflavin_kinase_bac"/>
</dbReference>
<keyword evidence="11 15" id="KW-0067">ATP-binding</keyword>
<dbReference type="Gene3D" id="2.40.30.30">
    <property type="entry name" value="Riboflavin kinase-like"/>
    <property type="match status" value="1"/>
</dbReference>
<dbReference type="EC" id="2.7.1.26" evidence="15"/>
<evidence type="ECO:0000256" key="2">
    <source>
        <dbReference type="ARBA" id="ARBA00004726"/>
    </source>
</evidence>
<keyword evidence="6 15" id="KW-0808">Transferase</keyword>
<dbReference type="GO" id="GO:0009398">
    <property type="term" value="P:FMN biosynthetic process"/>
    <property type="evidence" value="ECO:0007669"/>
    <property type="project" value="UniProtKB-UniRule"/>
</dbReference>
<dbReference type="InterPro" id="IPR014729">
    <property type="entry name" value="Rossmann-like_a/b/a_fold"/>
</dbReference>
<dbReference type="PIRSF" id="PIRSF004491">
    <property type="entry name" value="FAD_Synth"/>
    <property type="match status" value="1"/>
</dbReference>
<evidence type="ECO:0000256" key="12">
    <source>
        <dbReference type="ARBA" id="ARBA00023268"/>
    </source>
</evidence>
<comment type="similarity">
    <text evidence="15">Belongs to the ribF family.</text>
</comment>
<evidence type="ECO:0000256" key="1">
    <source>
        <dbReference type="ARBA" id="ARBA00002121"/>
    </source>
</evidence>
<evidence type="ECO:0000256" key="9">
    <source>
        <dbReference type="ARBA" id="ARBA00022777"/>
    </source>
</evidence>
<dbReference type="FunFam" id="3.40.50.620:FF:000021">
    <property type="entry name" value="Riboflavin biosynthesis protein"/>
    <property type="match status" value="1"/>
</dbReference>
<dbReference type="GO" id="GO:0003919">
    <property type="term" value="F:FMN adenylyltransferase activity"/>
    <property type="evidence" value="ECO:0007669"/>
    <property type="project" value="UniProtKB-UniRule"/>
</dbReference>
<evidence type="ECO:0000313" key="17">
    <source>
        <dbReference type="EMBL" id="ARN72833.1"/>
    </source>
</evidence>
<evidence type="ECO:0000256" key="6">
    <source>
        <dbReference type="ARBA" id="ARBA00022679"/>
    </source>
</evidence>
<evidence type="ECO:0000256" key="15">
    <source>
        <dbReference type="PIRNR" id="PIRNR004491"/>
    </source>
</evidence>
<dbReference type="CDD" id="cd02064">
    <property type="entry name" value="FAD_synthetase_N"/>
    <property type="match status" value="1"/>
</dbReference>
<dbReference type="Pfam" id="PF06574">
    <property type="entry name" value="FAD_syn"/>
    <property type="match status" value="1"/>
</dbReference>
<dbReference type="InterPro" id="IPR015864">
    <property type="entry name" value="FAD_synthase"/>
</dbReference>
<accession>A0A1X9NFP6</accession>
<dbReference type="GO" id="GO:0008531">
    <property type="term" value="F:riboflavin kinase activity"/>
    <property type="evidence" value="ECO:0007669"/>
    <property type="project" value="UniProtKB-UniRule"/>
</dbReference>
<reference evidence="17 18" key="1">
    <citation type="submission" date="2016-11" db="EMBL/GenBank/DDBJ databases">
        <title>Trade-off between light-utilization and light-protection in marine flavobacteria.</title>
        <authorList>
            <person name="Kumagai Y."/>
        </authorList>
    </citation>
    <scope>NUCLEOTIDE SEQUENCE [LARGE SCALE GENOMIC DNA]</scope>
    <source>
        <strain evidence="17 18">NBRC 107125</strain>
    </source>
</reference>
<evidence type="ECO:0000259" key="16">
    <source>
        <dbReference type="SMART" id="SM00904"/>
    </source>
</evidence>
<protein>
    <recommendedName>
        <fullName evidence="15">Riboflavin biosynthesis protein</fullName>
    </recommendedName>
    <domain>
        <recommendedName>
            <fullName evidence="15">Riboflavin kinase</fullName>
            <ecNumber evidence="15">2.7.1.26</ecNumber>
        </recommendedName>
        <alternativeName>
            <fullName evidence="15">Flavokinase</fullName>
        </alternativeName>
    </domain>
    <domain>
        <recommendedName>
            <fullName evidence="15">FMN adenylyltransferase</fullName>
            <ecNumber evidence="15">2.7.7.2</ecNumber>
        </recommendedName>
        <alternativeName>
            <fullName evidence="15">FAD pyrophosphorylase</fullName>
        </alternativeName>
        <alternativeName>
            <fullName evidence="15">FAD synthase</fullName>
        </alternativeName>
    </domain>
</protein>
<evidence type="ECO:0000256" key="7">
    <source>
        <dbReference type="ARBA" id="ARBA00022695"/>
    </source>
</evidence>
<evidence type="ECO:0000256" key="11">
    <source>
        <dbReference type="ARBA" id="ARBA00022840"/>
    </source>
</evidence>
<dbReference type="GO" id="GO:0006747">
    <property type="term" value="P:FAD biosynthetic process"/>
    <property type="evidence" value="ECO:0007669"/>
    <property type="project" value="UniProtKB-UniRule"/>
</dbReference>
<evidence type="ECO:0000256" key="4">
    <source>
        <dbReference type="ARBA" id="ARBA00022630"/>
    </source>
</evidence>
<name>A0A1X9NFP6_9GAMM</name>
<keyword evidence="12" id="KW-0511">Multifunctional enzyme</keyword>
<dbReference type="SUPFAM" id="SSF52374">
    <property type="entry name" value="Nucleotidylyl transferase"/>
    <property type="match status" value="1"/>
</dbReference>
<dbReference type="EC" id="2.7.7.2" evidence="15"/>
<evidence type="ECO:0000256" key="13">
    <source>
        <dbReference type="ARBA" id="ARBA00047880"/>
    </source>
</evidence>
<evidence type="ECO:0000256" key="8">
    <source>
        <dbReference type="ARBA" id="ARBA00022741"/>
    </source>
</evidence>
<dbReference type="GO" id="GO:0009231">
    <property type="term" value="P:riboflavin biosynthetic process"/>
    <property type="evidence" value="ECO:0007669"/>
    <property type="project" value="InterPro"/>
</dbReference>
<evidence type="ECO:0000313" key="18">
    <source>
        <dbReference type="Proteomes" id="UP000193450"/>
    </source>
</evidence>
<dbReference type="InterPro" id="IPR023465">
    <property type="entry name" value="Riboflavin_kinase_dom_sf"/>
</dbReference>
<dbReference type="InterPro" id="IPR023468">
    <property type="entry name" value="Riboflavin_kinase"/>
</dbReference>
<dbReference type="RefSeq" id="WP_085756926.1">
    <property type="nucleotide sequence ID" value="NZ_CP019343.1"/>
</dbReference>
<dbReference type="SMART" id="SM00904">
    <property type="entry name" value="Flavokinase"/>
    <property type="match status" value="1"/>
</dbReference>
<gene>
    <name evidence="17" type="ORF">BST96_01160</name>
</gene>
<evidence type="ECO:0000256" key="14">
    <source>
        <dbReference type="ARBA" id="ARBA00049494"/>
    </source>
</evidence>
<keyword evidence="9 15" id="KW-0418">Kinase</keyword>
<keyword evidence="18" id="KW-1185">Reference proteome</keyword>
<dbReference type="GO" id="GO:0005524">
    <property type="term" value="F:ATP binding"/>
    <property type="evidence" value="ECO:0007669"/>
    <property type="project" value="UniProtKB-UniRule"/>
</dbReference>
<dbReference type="EMBL" id="CP019343">
    <property type="protein sequence ID" value="ARN72833.1"/>
    <property type="molecule type" value="Genomic_DNA"/>
</dbReference>
<dbReference type="Proteomes" id="UP000193450">
    <property type="component" value="Chromosome"/>
</dbReference>
<dbReference type="NCBIfam" id="NF004159">
    <property type="entry name" value="PRK05627.1-2"/>
    <property type="match status" value="1"/>
</dbReference>
<comment type="pathway">
    <text evidence="3 15">Cofactor biosynthesis; FMN biosynthesis; FMN from riboflavin (ATP route): step 1/1.</text>
</comment>
<comment type="pathway">
    <text evidence="2 15">Cofactor biosynthesis; FAD biosynthesis; FAD from FMN: step 1/1.</text>
</comment>
<evidence type="ECO:0000256" key="10">
    <source>
        <dbReference type="ARBA" id="ARBA00022827"/>
    </source>
</evidence>
<dbReference type="InterPro" id="IPR015865">
    <property type="entry name" value="Riboflavin_kinase_bac/euk"/>
</dbReference>
<dbReference type="NCBIfam" id="NF004162">
    <property type="entry name" value="PRK05627.1-5"/>
    <property type="match status" value="1"/>
</dbReference>
<dbReference type="NCBIfam" id="TIGR00083">
    <property type="entry name" value="ribF"/>
    <property type="match status" value="1"/>
</dbReference>
<sequence length="312" mass="35126">MELIRGLHNLRPRHRGCVTTIGAFDGVHHGHQAVLQQLIDKGQELNLPTTVVVFEPLPREYFAPLQAPARLMSFREKFQAFKALGIDRVLRIRFTPGFQDMGAKEFIQQVFVKGLGAQYIIVGDDLRFGRNRGGDFKLLQTEGQIHGFDVVATSTLKIRNDRVSSTRIRKALEDSDFELAEMLLGKPYSIAGRVIVGQQLGRHLHAPTANIALRRLRAPMSGVYAVEVEIGERSLQGVANVGSRPTVDDSLNAILEVHILDFNEDIYGKKITVIFRKKIRDEQKFDSIDELKEQIHKDIDTGRQYFVASANT</sequence>
<keyword evidence="8 15" id="KW-0547">Nucleotide-binding</keyword>
<comment type="function">
    <text evidence="1">Catalyzes the phosphorylation of riboflavin to FMN followed by the adenylation of FMN to FAD.</text>
</comment>
<dbReference type="UniPathway" id="UPA00277">
    <property type="reaction ID" value="UER00407"/>
</dbReference>
<comment type="catalytic activity">
    <reaction evidence="14 15">
        <text>FMN + ATP + H(+) = FAD + diphosphate</text>
        <dbReference type="Rhea" id="RHEA:17237"/>
        <dbReference type="ChEBI" id="CHEBI:15378"/>
        <dbReference type="ChEBI" id="CHEBI:30616"/>
        <dbReference type="ChEBI" id="CHEBI:33019"/>
        <dbReference type="ChEBI" id="CHEBI:57692"/>
        <dbReference type="ChEBI" id="CHEBI:58210"/>
        <dbReference type="EC" id="2.7.7.2"/>
    </reaction>
</comment>
<evidence type="ECO:0000256" key="5">
    <source>
        <dbReference type="ARBA" id="ARBA00022643"/>
    </source>
</evidence>
<dbReference type="Pfam" id="PF01687">
    <property type="entry name" value="Flavokinase"/>
    <property type="match status" value="1"/>
</dbReference>
<dbReference type="KEGG" id="osg:BST96_01160"/>
<dbReference type="PANTHER" id="PTHR22749:SF6">
    <property type="entry name" value="RIBOFLAVIN KINASE"/>
    <property type="match status" value="1"/>
</dbReference>
<dbReference type="AlphaFoldDB" id="A0A1X9NFP6"/>
<keyword evidence="4 15" id="KW-0285">Flavoprotein</keyword>
<evidence type="ECO:0000256" key="3">
    <source>
        <dbReference type="ARBA" id="ARBA00005201"/>
    </source>
</evidence>
<feature type="domain" description="Riboflavin kinase" evidence="16">
    <location>
        <begin position="183"/>
        <end position="307"/>
    </location>
</feature>
<keyword evidence="7 15" id="KW-0548">Nucleotidyltransferase</keyword>
<proteinExistence type="inferred from homology"/>
<dbReference type="Gene3D" id="3.40.50.620">
    <property type="entry name" value="HUPs"/>
    <property type="match status" value="1"/>
</dbReference>
<dbReference type="PANTHER" id="PTHR22749">
    <property type="entry name" value="RIBOFLAVIN KINASE/FMN ADENYLYLTRANSFERASE"/>
    <property type="match status" value="1"/>
</dbReference>